<proteinExistence type="predicted"/>
<protein>
    <submittedName>
        <fullName evidence="1">Uncharacterized protein</fullName>
    </submittedName>
</protein>
<sequence>MVTKQIYIIITMTWFLYGDATYLFRTTGGDKRGDKGGDSGFYGGYIDTELSPYKSDNLSDIAYSDVNIKFNGSSVFNQLGLNDDIPSIDPISKQMIIQIKQLDTLTVIKAELCKGKLHRLYYDADLKPVFITRRIGSKTLSGSYDDNPRLLSPVGITSVTMYDSKIYFVLFGSYGKPSDQLQVTKLELRVFEGCEDTWLENLYPGSPYPPPKLNLVTCSRLIKTLGESESVNLESDDDWSLKTVGGAMKIFKQGNQLAFLTLLLNKNYTDNKMSIDLHFVIDGGPAKILHSEFIDKDPTTIDGIHALGVDYKDGQICWSTSVNIHCGSLINNQLENPRKIIQPGQIKNVCKYIYDPSEDKYVTGVAILNSTALYFGCRHDPDVISGFGLVYEVEGDANQYVQPVTETNGAKISGGMIFLLADIPECPIIYTTTTERPTNIGIKPKGLNMFVMLLVLMLCTLV</sequence>
<keyword evidence="2" id="KW-1185">Reference proteome</keyword>
<dbReference type="AlphaFoldDB" id="A0A8J1TD54"/>
<name>A0A8J1TD54_OWEFU</name>
<dbReference type="Proteomes" id="UP000749559">
    <property type="component" value="Unassembled WGS sequence"/>
</dbReference>
<dbReference type="EMBL" id="CAIIXF020000011">
    <property type="protein sequence ID" value="CAH1798722.1"/>
    <property type="molecule type" value="Genomic_DNA"/>
</dbReference>
<evidence type="ECO:0000313" key="1">
    <source>
        <dbReference type="EMBL" id="CAH1798722.1"/>
    </source>
</evidence>
<gene>
    <name evidence="1" type="ORF">OFUS_LOCUS22818</name>
</gene>
<dbReference type="OrthoDB" id="6320912at2759"/>
<evidence type="ECO:0000313" key="2">
    <source>
        <dbReference type="Proteomes" id="UP000749559"/>
    </source>
</evidence>
<comment type="caution">
    <text evidence="1">The sequence shown here is derived from an EMBL/GenBank/DDBJ whole genome shotgun (WGS) entry which is preliminary data.</text>
</comment>
<accession>A0A8J1TD54</accession>
<reference evidence="1" key="1">
    <citation type="submission" date="2022-03" db="EMBL/GenBank/DDBJ databases">
        <authorList>
            <person name="Martin C."/>
        </authorList>
    </citation>
    <scope>NUCLEOTIDE SEQUENCE</scope>
</reference>
<organism evidence="1 2">
    <name type="scientific">Owenia fusiformis</name>
    <name type="common">Polychaete worm</name>
    <dbReference type="NCBI Taxonomy" id="6347"/>
    <lineage>
        <taxon>Eukaryota</taxon>
        <taxon>Metazoa</taxon>
        <taxon>Spiralia</taxon>
        <taxon>Lophotrochozoa</taxon>
        <taxon>Annelida</taxon>
        <taxon>Polychaeta</taxon>
        <taxon>Sedentaria</taxon>
        <taxon>Canalipalpata</taxon>
        <taxon>Sabellida</taxon>
        <taxon>Oweniida</taxon>
        <taxon>Oweniidae</taxon>
        <taxon>Owenia</taxon>
    </lineage>
</organism>